<evidence type="ECO:0000313" key="15">
    <source>
        <dbReference type="EMBL" id="MDQ1103046.1"/>
    </source>
</evidence>
<protein>
    <recommendedName>
        <fullName evidence="5">Aminopeptidase N</fullName>
        <ecNumber evidence="4">3.4.11.2</ecNumber>
    </recommendedName>
    <alternativeName>
        <fullName evidence="11">Alanine aminopeptidase</fullName>
    </alternativeName>
    <alternativeName>
        <fullName evidence="12">Lysyl aminopeptidase</fullName>
    </alternativeName>
</protein>
<evidence type="ECO:0000256" key="6">
    <source>
        <dbReference type="ARBA" id="ARBA00022670"/>
    </source>
</evidence>
<evidence type="ECO:0000256" key="12">
    <source>
        <dbReference type="ARBA" id="ARBA00031533"/>
    </source>
</evidence>
<keyword evidence="9" id="KW-0862">Zinc</keyword>
<dbReference type="PANTHER" id="PTHR11533">
    <property type="entry name" value="PROTEASE M1 ZINC METALLOPROTEASE"/>
    <property type="match status" value="1"/>
</dbReference>
<dbReference type="GO" id="GO:0006508">
    <property type="term" value="P:proteolysis"/>
    <property type="evidence" value="ECO:0007669"/>
    <property type="project" value="UniProtKB-KW"/>
</dbReference>
<proteinExistence type="inferred from homology"/>
<dbReference type="InterPro" id="IPR045357">
    <property type="entry name" value="Aminopeptidase_N-like_N"/>
</dbReference>
<dbReference type="InterPro" id="IPR027268">
    <property type="entry name" value="Peptidase_M4/M1_CTD_sf"/>
</dbReference>
<dbReference type="Pfam" id="PF01433">
    <property type="entry name" value="Peptidase_M1"/>
    <property type="match status" value="1"/>
</dbReference>
<accession>A0AAJ1U205</accession>
<dbReference type="EMBL" id="JAUTAN010000001">
    <property type="protein sequence ID" value="MDQ1103046.1"/>
    <property type="molecule type" value="Genomic_DNA"/>
</dbReference>
<comment type="cofactor">
    <cofactor evidence="2">
        <name>Zn(2+)</name>
        <dbReference type="ChEBI" id="CHEBI:29105"/>
    </cofactor>
</comment>
<evidence type="ECO:0000256" key="4">
    <source>
        <dbReference type="ARBA" id="ARBA00012564"/>
    </source>
</evidence>
<dbReference type="SUPFAM" id="SSF55486">
    <property type="entry name" value="Metalloproteases ('zincins'), catalytic domain"/>
    <property type="match status" value="1"/>
</dbReference>
<dbReference type="InterPro" id="IPR050344">
    <property type="entry name" value="Peptidase_M1_aminopeptidases"/>
</dbReference>
<evidence type="ECO:0000256" key="11">
    <source>
        <dbReference type="ARBA" id="ARBA00029811"/>
    </source>
</evidence>
<dbReference type="GO" id="GO:0008237">
    <property type="term" value="F:metallopeptidase activity"/>
    <property type="evidence" value="ECO:0007669"/>
    <property type="project" value="UniProtKB-KW"/>
</dbReference>
<evidence type="ECO:0000313" key="16">
    <source>
        <dbReference type="Proteomes" id="UP001239215"/>
    </source>
</evidence>
<dbReference type="GO" id="GO:0008270">
    <property type="term" value="F:zinc ion binding"/>
    <property type="evidence" value="ECO:0007669"/>
    <property type="project" value="InterPro"/>
</dbReference>
<keyword evidence="6" id="KW-0645">Protease</keyword>
<dbReference type="InterPro" id="IPR042097">
    <property type="entry name" value="Aminopeptidase_N-like_N_sf"/>
</dbReference>
<evidence type="ECO:0000259" key="13">
    <source>
        <dbReference type="Pfam" id="PF01433"/>
    </source>
</evidence>
<dbReference type="Gene3D" id="2.60.40.1730">
    <property type="entry name" value="tricorn interacting facor f3 domain"/>
    <property type="match status" value="1"/>
</dbReference>
<comment type="similarity">
    <text evidence="3">Belongs to the peptidase M1 family.</text>
</comment>
<gene>
    <name evidence="15" type="ORF">QE405_000330</name>
</gene>
<evidence type="ECO:0000256" key="9">
    <source>
        <dbReference type="ARBA" id="ARBA00022833"/>
    </source>
</evidence>
<dbReference type="SUPFAM" id="SSF63737">
    <property type="entry name" value="Leukotriene A4 hydrolase N-terminal domain"/>
    <property type="match status" value="1"/>
</dbReference>
<dbReference type="Gene3D" id="1.10.390.10">
    <property type="entry name" value="Neutral Protease Domain 2"/>
    <property type="match status" value="1"/>
</dbReference>
<keyword evidence="8" id="KW-0378">Hydrolase</keyword>
<name>A0AAJ1U205_9ACTN</name>
<comment type="caution">
    <text evidence="15">The sequence shown here is derived from an EMBL/GenBank/DDBJ whole genome shotgun (WGS) entry which is preliminary data.</text>
</comment>
<sequence length="458" mass="51199">MGPGERPVDRLGERRGERLVSQLPTADDYLPGHGDRSWSARSYELDLSYKVVGNRLAGEARIDVEVLERTDRLVLDLAHLDVAKVTVGGKAPAKFEKRRHRLVVRLREKAAVGARLALVVKYGGHPRPVVEKHHGDAGWEELSDGVIVAGQPHGAPTWFPCNDRPDDKATYRITVTTDVGYTVVSNGLLDERRRRGSSESWTYVMDVPMATYLATVQIGRYDIVEHDGPVPLFSAVPQGTGRHRTDAYDAGFGRQADMLRAFEGWFGPYPFGSYAAVVTGDDLEIPLESQSLSTFGKNFVSEEWEQVRLVAHELAHQWFGNIVTLRHWRDIWLHEGFACYSEWLWSEESGRETAQWWAEHHHAKLADADQDLALIDPGPELMFDDRVYKRGALTLHALRTAVGDDAFFDLLRGWTSEHAGGSVTTEDFLAFAATRTGTDVASLLRPWLAQKKLPALPG</sequence>
<dbReference type="CDD" id="cd09603">
    <property type="entry name" value="M1_APN_like"/>
    <property type="match status" value="1"/>
</dbReference>
<evidence type="ECO:0000256" key="2">
    <source>
        <dbReference type="ARBA" id="ARBA00001947"/>
    </source>
</evidence>
<evidence type="ECO:0000256" key="1">
    <source>
        <dbReference type="ARBA" id="ARBA00000098"/>
    </source>
</evidence>
<dbReference type="PRINTS" id="PR00756">
    <property type="entry name" value="ALADIPTASE"/>
</dbReference>
<keyword evidence="15" id="KW-0031">Aminopeptidase</keyword>
<comment type="catalytic activity">
    <reaction evidence="1">
        <text>Release of an N-terminal amino acid, Xaa-|-Yaa- from a peptide, amide or arylamide. Xaa is preferably Ala, but may be most amino acids including Pro (slow action). When a terminal hydrophobic residue is followed by a prolyl residue, the two may be released as an intact Xaa-Pro dipeptide.</text>
        <dbReference type="EC" id="3.4.11.2"/>
    </reaction>
</comment>
<evidence type="ECO:0000256" key="7">
    <source>
        <dbReference type="ARBA" id="ARBA00022723"/>
    </source>
</evidence>
<evidence type="ECO:0000256" key="10">
    <source>
        <dbReference type="ARBA" id="ARBA00023049"/>
    </source>
</evidence>
<dbReference type="Pfam" id="PF17900">
    <property type="entry name" value="Peptidase_M1_N"/>
    <property type="match status" value="1"/>
</dbReference>
<reference evidence="15" key="1">
    <citation type="submission" date="2023-07" db="EMBL/GenBank/DDBJ databases">
        <title>Functional and genomic diversity of the sorghum phyllosphere microbiome.</title>
        <authorList>
            <person name="Shade A."/>
        </authorList>
    </citation>
    <scope>NUCLEOTIDE SEQUENCE</scope>
    <source>
        <strain evidence="15">SORGH_AS_1067</strain>
    </source>
</reference>
<organism evidence="15 16">
    <name type="scientific">Nocardioides zeae</name>
    <dbReference type="NCBI Taxonomy" id="1457234"/>
    <lineage>
        <taxon>Bacteria</taxon>
        <taxon>Bacillati</taxon>
        <taxon>Actinomycetota</taxon>
        <taxon>Actinomycetes</taxon>
        <taxon>Propionibacteriales</taxon>
        <taxon>Nocardioidaceae</taxon>
        <taxon>Nocardioides</taxon>
    </lineage>
</organism>
<dbReference type="InterPro" id="IPR014782">
    <property type="entry name" value="Peptidase_M1_dom"/>
</dbReference>
<dbReference type="AlphaFoldDB" id="A0AAJ1U205"/>
<evidence type="ECO:0000256" key="8">
    <source>
        <dbReference type="ARBA" id="ARBA00022801"/>
    </source>
</evidence>
<dbReference type="GO" id="GO:0016285">
    <property type="term" value="F:alanyl aminopeptidase activity"/>
    <property type="evidence" value="ECO:0007669"/>
    <property type="project" value="UniProtKB-EC"/>
</dbReference>
<keyword evidence="10" id="KW-0482">Metalloprotease</keyword>
<evidence type="ECO:0000259" key="14">
    <source>
        <dbReference type="Pfam" id="PF17900"/>
    </source>
</evidence>
<feature type="domain" description="Peptidase M1 membrane alanine aminopeptidase" evidence="13">
    <location>
        <begin position="256"/>
        <end position="447"/>
    </location>
</feature>
<dbReference type="InterPro" id="IPR001930">
    <property type="entry name" value="Peptidase_M1"/>
</dbReference>
<keyword evidence="7" id="KW-0479">Metal-binding</keyword>
<evidence type="ECO:0000256" key="3">
    <source>
        <dbReference type="ARBA" id="ARBA00010136"/>
    </source>
</evidence>
<dbReference type="Proteomes" id="UP001239215">
    <property type="component" value="Unassembled WGS sequence"/>
</dbReference>
<feature type="domain" description="Aminopeptidase N-like N-terminal" evidence="14">
    <location>
        <begin position="41"/>
        <end position="213"/>
    </location>
</feature>
<dbReference type="EC" id="3.4.11.2" evidence="4"/>
<evidence type="ECO:0000256" key="5">
    <source>
        <dbReference type="ARBA" id="ARBA00015611"/>
    </source>
</evidence>